<dbReference type="Pfam" id="PF13359">
    <property type="entry name" value="DDE_Tnp_4"/>
    <property type="match status" value="1"/>
</dbReference>
<keyword evidence="2" id="KW-0479">Metal-binding</keyword>
<dbReference type="InterPro" id="IPR027806">
    <property type="entry name" value="HARBI1_dom"/>
</dbReference>
<accession>A0A225VHZ6</accession>
<name>A0A225VHZ6_9STRA</name>
<evidence type="ECO:0000313" key="4">
    <source>
        <dbReference type="EMBL" id="OWZ05211.1"/>
    </source>
</evidence>
<dbReference type="OrthoDB" id="122770at2759"/>
<evidence type="ECO:0000313" key="5">
    <source>
        <dbReference type="Proteomes" id="UP000198211"/>
    </source>
</evidence>
<dbReference type="AlphaFoldDB" id="A0A225VHZ6"/>
<protein>
    <recommendedName>
        <fullName evidence="3">DDE Tnp4 domain-containing protein</fullName>
    </recommendedName>
</protein>
<evidence type="ECO:0000256" key="1">
    <source>
        <dbReference type="ARBA" id="ARBA00001968"/>
    </source>
</evidence>
<comment type="cofactor">
    <cofactor evidence="1">
        <name>a divalent metal cation</name>
        <dbReference type="ChEBI" id="CHEBI:60240"/>
    </cofactor>
</comment>
<reference evidence="5" key="1">
    <citation type="submission" date="2017-03" db="EMBL/GenBank/DDBJ databases">
        <title>Phytopthora megakarya and P. palmivora, two closely related causual agents of cacao black pod achieved similar genome size and gene model numbers by different mechanisms.</title>
        <authorList>
            <person name="Ali S."/>
            <person name="Shao J."/>
            <person name="Larry D.J."/>
            <person name="Kronmiller B."/>
            <person name="Shen D."/>
            <person name="Strem M.D."/>
            <person name="Melnick R.L."/>
            <person name="Guiltinan M.J."/>
            <person name="Tyler B.M."/>
            <person name="Meinhardt L.W."/>
            <person name="Bailey B.A."/>
        </authorList>
    </citation>
    <scope>NUCLEOTIDE SEQUENCE [LARGE SCALE GENOMIC DNA]</scope>
    <source>
        <strain evidence="5">zdho120</strain>
    </source>
</reference>
<proteinExistence type="predicted"/>
<dbReference type="GO" id="GO:0046872">
    <property type="term" value="F:metal ion binding"/>
    <property type="evidence" value="ECO:0007669"/>
    <property type="project" value="UniProtKB-KW"/>
</dbReference>
<feature type="domain" description="DDE Tnp4" evidence="3">
    <location>
        <begin position="123"/>
        <end position="224"/>
    </location>
</feature>
<evidence type="ECO:0000259" key="3">
    <source>
        <dbReference type="Pfam" id="PF13359"/>
    </source>
</evidence>
<gene>
    <name evidence="4" type="ORF">PHMEG_00022738</name>
</gene>
<dbReference type="Proteomes" id="UP000198211">
    <property type="component" value="Unassembled WGS sequence"/>
</dbReference>
<comment type="caution">
    <text evidence="4">The sequence shown here is derived from an EMBL/GenBank/DDBJ whole genome shotgun (WGS) entry which is preliminary data.</text>
</comment>
<keyword evidence="5" id="KW-1185">Reference proteome</keyword>
<evidence type="ECO:0000256" key="2">
    <source>
        <dbReference type="ARBA" id="ARBA00022723"/>
    </source>
</evidence>
<dbReference type="EMBL" id="NBNE01004552">
    <property type="protein sequence ID" value="OWZ05211.1"/>
    <property type="molecule type" value="Genomic_DNA"/>
</dbReference>
<sequence length="229" mass="25577">MSFRAFESLVALLAPSLHVDEVQSRRRTGIAPLSPVNKVQMCISWLAGYSFHPVRALAGTSKTAFYCSIHAVMDAKQEQDELQLLFPVRKEDQRIVAHGFAKRSSNQALTGCFRDVQKSNELLRFFSGHYQCYGINVRACVDHHSRLTAVSCKCPGGMGDSLAYEKWNLSGIAEELPLGLYLVGNNAYSNGNKLLTPFTKPKTKTPVHDSFNFNLSQLRIQIERPLVSK</sequence>
<organism evidence="4 5">
    <name type="scientific">Phytophthora megakarya</name>
    <dbReference type="NCBI Taxonomy" id="4795"/>
    <lineage>
        <taxon>Eukaryota</taxon>
        <taxon>Sar</taxon>
        <taxon>Stramenopiles</taxon>
        <taxon>Oomycota</taxon>
        <taxon>Peronosporomycetes</taxon>
        <taxon>Peronosporales</taxon>
        <taxon>Peronosporaceae</taxon>
        <taxon>Phytophthora</taxon>
    </lineage>
</organism>